<feature type="transmembrane region" description="Helical" evidence="8">
    <location>
        <begin position="739"/>
        <end position="757"/>
    </location>
</feature>
<proteinExistence type="predicted"/>
<evidence type="ECO:0000313" key="11">
    <source>
        <dbReference type="Proteomes" id="UP000178461"/>
    </source>
</evidence>
<dbReference type="InterPro" id="IPR059000">
    <property type="entry name" value="ATPase_P-type_domA"/>
</dbReference>
<dbReference type="SMART" id="SM00831">
    <property type="entry name" value="Cation_ATPase_N"/>
    <property type="match status" value="1"/>
</dbReference>
<dbReference type="Gene3D" id="3.40.50.1000">
    <property type="entry name" value="HAD superfamily/HAD-like"/>
    <property type="match status" value="2"/>
</dbReference>
<dbReference type="InterPro" id="IPR006068">
    <property type="entry name" value="ATPase_P-typ_cation-transptr_C"/>
</dbReference>
<feature type="transmembrane region" description="Helical" evidence="8">
    <location>
        <begin position="34"/>
        <end position="60"/>
    </location>
</feature>
<dbReference type="SFLD" id="SFLDF00027">
    <property type="entry name" value="p-type_atpase"/>
    <property type="match status" value="1"/>
</dbReference>
<evidence type="ECO:0000256" key="1">
    <source>
        <dbReference type="ARBA" id="ARBA00004141"/>
    </source>
</evidence>
<dbReference type="SUPFAM" id="SSF81653">
    <property type="entry name" value="Calcium ATPase, transduction domain A"/>
    <property type="match status" value="1"/>
</dbReference>
<dbReference type="PRINTS" id="PR00119">
    <property type="entry name" value="CATATPASE"/>
</dbReference>
<dbReference type="InterPro" id="IPR023214">
    <property type="entry name" value="HAD_sf"/>
</dbReference>
<dbReference type="Proteomes" id="UP000178461">
    <property type="component" value="Unassembled WGS sequence"/>
</dbReference>
<dbReference type="PROSITE" id="PS00154">
    <property type="entry name" value="ATPASE_E1_E2"/>
    <property type="match status" value="1"/>
</dbReference>
<feature type="transmembrane region" description="Helical" evidence="8">
    <location>
        <begin position="254"/>
        <end position="275"/>
    </location>
</feature>
<evidence type="ECO:0000256" key="8">
    <source>
        <dbReference type="SAM" id="Phobius"/>
    </source>
</evidence>
<dbReference type="InterPro" id="IPR023299">
    <property type="entry name" value="ATPase_P-typ_cyto_dom_N"/>
</dbReference>
<evidence type="ECO:0000256" key="6">
    <source>
        <dbReference type="ARBA" id="ARBA00022989"/>
    </source>
</evidence>
<keyword evidence="6 8" id="KW-1133">Transmembrane helix</keyword>
<dbReference type="GO" id="GO:0016887">
    <property type="term" value="F:ATP hydrolysis activity"/>
    <property type="evidence" value="ECO:0007669"/>
    <property type="project" value="InterPro"/>
</dbReference>
<feature type="transmembrane region" description="Helical" evidence="8">
    <location>
        <begin position="626"/>
        <end position="649"/>
    </location>
</feature>
<dbReference type="InterPro" id="IPR018303">
    <property type="entry name" value="ATPase_P-typ_P_site"/>
</dbReference>
<feature type="transmembrane region" description="Helical" evidence="8">
    <location>
        <begin position="597"/>
        <end position="620"/>
    </location>
</feature>
<keyword evidence="2 8" id="KW-0812">Transmembrane</keyword>
<dbReference type="Pfam" id="PF00702">
    <property type="entry name" value="Hydrolase"/>
    <property type="match status" value="1"/>
</dbReference>
<gene>
    <name evidence="10" type="ORF">A2971_00765</name>
</gene>
<organism evidence="10 11">
    <name type="scientific">Candidatus Gottesmanbacteria bacterium RIFCSPLOWO2_01_FULL_46_21</name>
    <dbReference type="NCBI Taxonomy" id="1798393"/>
    <lineage>
        <taxon>Bacteria</taxon>
        <taxon>Candidatus Gottesmaniibacteriota</taxon>
    </lineage>
</organism>
<evidence type="ECO:0000256" key="5">
    <source>
        <dbReference type="ARBA" id="ARBA00022967"/>
    </source>
</evidence>
<feature type="transmembrane region" description="Helical" evidence="8">
    <location>
        <begin position="763"/>
        <end position="788"/>
    </location>
</feature>
<dbReference type="Gene3D" id="3.40.1110.10">
    <property type="entry name" value="Calcium-transporting ATPase, cytoplasmic domain N"/>
    <property type="match status" value="2"/>
</dbReference>
<dbReference type="Pfam" id="PF00122">
    <property type="entry name" value="E1-E2_ATPase"/>
    <property type="match status" value="1"/>
</dbReference>
<evidence type="ECO:0000256" key="3">
    <source>
        <dbReference type="ARBA" id="ARBA00022741"/>
    </source>
</evidence>
<protein>
    <recommendedName>
        <fullName evidence="9">Cation-transporting P-type ATPase N-terminal domain-containing protein</fullName>
    </recommendedName>
</protein>
<reference evidence="10 11" key="1">
    <citation type="journal article" date="2016" name="Nat. Commun.">
        <title>Thousands of microbial genomes shed light on interconnected biogeochemical processes in an aquifer system.</title>
        <authorList>
            <person name="Anantharaman K."/>
            <person name="Brown C.T."/>
            <person name="Hug L.A."/>
            <person name="Sharon I."/>
            <person name="Castelle C.J."/>
            <person name="Probst A.J."/>
            <person name="Thomas B.C."/>
            <person name="Singh A."/>
            <person name="Wilkins M.J."/>
            <person name="Karaoz U."/>
            <person name="Brodie E.L."/>
            <person name="Williams K.H."/>
            <person name="Hubbard S.S."/>
            <person name="Banfield J.F."/>
        </authorList>
    </citation>
    <scope>NUCLEOTIDE SEQUENCE [LARGE SCALE GENOMIC DNA]</scope>
</reference>
<name>A0A1F6AYI7_9BACT</name>
<dbReference type="InterPro" id="IPR023298">
    <property type="entry name" value="ATPase_P-typ_TM_dom_sf"/>
</dbReference>
<comment type="caution">
    <text evidence="10">The sequence shown here is derived from an EMBL/GenBank/DDBJ whole genome shotgun (WGS) entry which is preliminary data.</text>
</comment>
<dbReference type="PANTHER" id="PTHR42861">
    <property type="entry name" value="CALCIUM-TRANSPORTING ATPASE"/>
    <property type="match status" value="1"/>
</dbReference>
<dbReference type="EMBL" id="MFJW01000016">
    <property type="protein sequence ID" value="OGG29774.1"/>
    <property type="molecule type" value="Genomic_DNA"/>
</dbReference>
<dbReference type="SFLD" id="SFLDS00003">
    <property type="entry name" value="Haloacid_Dehalogenase"/>
    <property type="match status" value="1"/>
</dbReference>
<feature type="domain" description="Cation-transporting P-type ATPase N-terminal" evidence="9">
    <location>
        <begin position="3"/>
        <end position="62"/>
    </location>
</feature>
<dbReference type="PRINTS" id="PR00120">
    <property type="entry name" value="HATPASE"/>
</dbReference>
<feature type="transmembrane region" description="Helical" evidence="8">
    <location>
        <begin position="699"/>
        <end position="719"/>
    </location>
</feature>
<dbReference type="SUPFAM" id="SSF56784">
    <property type="entry name" value="HAD-like"/>
    <property type="match status" value="1"/>
</dbReference>
<feature type="transmembrane region" description="Helical" evidence="8">
    <location>
        <begin position="223"/>
        <end position="242"/>
    </location>
</feature>
<dbReference type="Gene3D" id="2.70.150.10">
    <property type="entry name" value="Calcium-transporting ATPase, cytoplasmic transduction domain A"/>
    <property type="match status" value="1"/>
</dbReference>
<evidence type="ECO:0000256" key="4">
    <source>
        <dbReference type="ARBA" id="ARBA00022840"/>
    </source>
</evidence>
<keyword evidence="3" id="KW-0547">Nucleotide-binding</keyword>
<accession>A0A1F6AYI7</accession>
<dbReference type="GO" id="GO:0016020">
    <property type="term" value="C:membrane"/>
    <property type="evidence" value="ECO:0007669"/>
    <property type="project" value="UniProtKB-SubCell"/>
</dbReference>
<dbReference type="SUPFAM" id="SSF81660">
    <property type="entry name" value="Metal cation-transporting ATPase, ATP-binding domain N"/>
    <property type="match status" value="1"/>
</dbReference>
<dbReference type="AlphaFoldDB" id="A0A1F6AYI7"/>
<dbReference type="NCBIfam" id="TIGR01494">
    <property type="entry name" value="ATPase_P-type"/>
    <property type="match status" value="2"/>
</dbReference>
<dbReference type="SUPFAM" id="SSF81665">
    <property type="entry name" value="Calcium ATPase, transmembrane domain M"/>
    <property type="match status" value="1"/>
</dbReference>
<dbReference type="Pfam" id="PF00689">
    <property type="entry name" value="Cation_ATPase_C"/>
    <property type="match status" value="1"/>
</dbReference>
<dbReference type="InterPro" id="IPR044492">
    <property type="entry name" value="P_typ_ATPase_HD_dom"/>
</dbReference>
<keyword evidence="7 8" id="KW-0472">Membrane</keyword>
<dbReference type="InterPro" id="IPR036412">
    <property type="entry name" value="HAD-like_sf"/>
</dbReference>
<keyword evidence="4" id="KW-0067">ATP-binding</keyword>
<dbReference type="GO" id="GO:0005524">
    <property type="term" value="F:ATP binding"/>
    <property type="evidence" value="ECO:0007669"/>
    <property type="project" value="UniProtKB-KW"/>
</dbReference>
<evidence type="ECO:0000256" key="2">
    <source>
        <dbReference type="ARBA" id="ARBA00022692"/>
    </source>
</evidence>
<dbReference type="InterPro" id="IPR001757">
    <property type="entry name" value="P_typ_ATPase"/>
</dbReference>
<evidence type="ECO:0000259" key="9">
    <source>
        <dbReference type="SMART" id="SM00831"/>
    </source>
</evidence>
<dbReference type="Pfam" id="PF00690">
    <property type="entry name" value="Cation_ATPase_N"/>
    <property type="match status" value="1"/>
</dbReference>
<dbReference type="InterPro" id="IPR008250">
    <property type="entry name" value="ATPase_P-typ_transduc_dom_A_sf"/>
</dbReference>
<keyword evidence="5" id="KW-1278">Translocase</keyword>
<dbReference type="SFLD" id="SFLDG00002">
    <property type="entry name" value="C1.7:_P-type_atpase_like"/>
    <property type="match status" value="1"/>
</dbReference>
<evidence type="ECO:0000313" key="10">
    <source>
        <dbReference type="EMBL" id="OGG29774.1"/>
    </source>
</evidence>
<evidence type="ECO:0000256" key="7">
    <source>
        <dbReference type="ARBA" id="ARBA00023136"/>
    </source>
</evidence>
<sequence length="800" mass="84873">MPGKTAKGLTSAEASIRLAAYGPNTLPEKPPRSVLSILTAQLINPLILVLLGAATVTIVIGKIIDTSVILVAVGINTILGFIQEYKAETAIGALKRLLAPQARVFRDGVLGQIAVASLVPGDVVALSAGDRVAADGVLVEAVNLFINEAILTGESVPVAKRADGENDEYARLLMGTIVASGRATMRVIETGVRTKIGQLAVSLQETPSTATPLQMQLGRLAKILAILVIITCFGVFGLGVLAGRDIITMGTTSVAIAVSAVPEGMVVALTAILALGMSRIAKRKAIVRTLVATETLGSVTTVCVDKTGTITAGVMRVVKTDFVDSAQATLAAVLANNMSDPLEVALWDWASEHVDPQKITDEHPRTGEVPFGEVHKFMTVTTKEGVWMKGAPEVVWRKCTLTQKEKNIWEKKVALYASEGLRVLAFAHGLTFLGIIGIADPVREGVSDAVKELTAAGIAVKIVTGDYRGTAEAVAKTIGLPITDPSHQIIEGKELAAMTNQELSGRISDVVLFCRVTPMDKLKIVTVLQGRGDVVAMTGDGVNDAAAIKKADIGVVVSDASDVAKEIADVVLVDSNIRTIAAAVEEGRGIFENIRKVVLYLVSDSFVEILVIVASILLGLPLPLTALQILWINLVADGLPSLALVVDPLRSGLMHMRPRVKGTPIVDQPMGVVIALISISAVIFVIGGFYWALGRSGGNLVYAQTLVFTMVAVDSLIYVFSARRMHARLTFASIFHNHWLIVAVAIGVALQLFAVYHPWGNDAFGTMAIGSIEWLVIIGASFSMLGMIEGTKAYFFRRRL</sequence>
<dbReference type="Gene3D" id="1.20.1110.10">
    <property type="entry name" value="Calcium-transporting ATPase, transmembrane domain"/>
    <property type="match status" value="2"/>
</dbReference>
<comment type="subcellular location">
    <subcellularLocation>
        <location evidence="1">Membrane</location>
        <topology evidence="1">Multi-pass membrane protein</topology>
    </subcellularLocation>
</comment>
<dbReference type="InterPro" id="IPR004014">
    <property type="entry name" value="ATPase_P-typ_cation-transptr_N"/>
</dbReference>
<feature type="transmembrane region" description="Helical" evidence="8">
    <location>
        <begin position="670"/>
        <end position="693"/>
    </location>
</feature>